<evidence type="ECO:0000313" key="4">
    <source>
        <dbReference type="WBParaSite" id="GPUH_0000512501-mRNA-1"/>
    </source>
</evidence>
<evidence type="ECO:0000259" key="1">
    <source>
        <dbReference type="PROSITE" id="PS50086"/>
    </source>
</evidence>
<feature type="domain" description="Rab-GAP TBC" evidence="1">
    <location>
        <begin position="65"/>
        <end position="222"/>
    </location>
</feature>
<dbReference type="InterPro" id="IPR035969">
    <property type="entry name" value="Rab-GAP_TBC_sf"/>
</dbReference>
<dbReference type="WBParaSite" id="GPUH_0000512501-mRNA-1">
    <property type="protein sequence ID" value="GPUH_0000512501-mRNA-1"/>
    <property type="gene ID" value="GPUH_0000512501"/>
</dbReference>
<evidence type="ECO:0000313" key="3">
    <source>
        <dbReference type="Proteomes" id="UP000271098"/>
    </source>
</evidence>
<dbReference type="InterPro" id="IPR000195">
    <property type="entry name" value="Rab-GAP-TBC_dom"/>
</dbReference>
<proteinExistence type="predicted"/>
<evidence type="ECO:0000313" key="2">
    <source>
        <dbReference type="EMBL" id="VDK49144.1"/>
    </source>
</evidence>
<dbReference type="EMBL" id="UYRT01010415">
    <property type="protein sequence ID" value="VDK49144.1"/>
    <property type="molecule type" value="Genomic_DNA"/>
</dbReference>
<dbReference type="SUPFAM" id="SSF47923">
    <property type="entry name" value="Ypt/Rab-GAP domain of gyp1p"/>
    <property type="match status" value="1"/>
</dbReference>
<name>A0A183D8S7_9BILA</name>
<organism evidence="4">
    <name type="scientific">Gongylonema pulchrum</name>
    <dbReference type="NCBI Taxonomy" id="637853"/>
    <lineage>
        <taxon>Eukaryota</taxon>
        <taxon>Metazoa</taxon>
        <taxon>Ecdysozoa</taxon>
        <taxon>Nematoda</taxon>
        <taxon>Chromadorea</taxon>
        <taxon>Rhabditida</taxon>
        <taxon>Spirurina</taxon>
        <taxon>Spiruromorpha</taxon>
        <taxon>Spiruroidea</taxon>
        <taxon>Gongylonematidae</taxon>
        <taxon>Gongylonema</taxon>
    </lineage>
</organism>
<gene>
    <name evidence="2" type="ORF">GPUH_LOCUS5118</name>
</gene>
<dbReference type="OrthoDB" id="1668230at2759"/>
<dbReference type="Proteomes" id="UP000271098">
    <property type="component" value="Unassembled WGS sequence"/>
</dbReference>
<accession>A0A183D8S7</accession>
<sequence length="222" mass="26278">MRSVNKSLFLITLEMEEKRQENYSLSLIVKEKDIEYQARRMLLLRRLLLSYPFKKSLLFDECCLDIPPLYRAHLWSALLNGHRRSEERFISVDTLSPHLSDRQLLYDELMISPAAHLKLKRLLKAWLLLHKDYVYWQGLDSLTAPFLVLNFDRLARAYSCLESFISLYLQDFFLKDNSSVIQELDNLIAEQVSDVEFVKLYKPVCGCVQNIIFVRFSKEYLI</sequence>
<reference evidence="2 3" key="2">
    <citation type="submission" date="2018-11" db="EMBL/GenBank/DDBJ databases">
        <authorList>
            <consortium name="Pathogen Informatics"/>
        </authorList>
    </citation>
    <scope>NUCLEOTIDE SEQUENCE [LARGE SCALE GENOMIC DNA]</scope>
</reference>
<dbReference type="PROSITE" id="PS50086">
    <property type="entry name" value="TBC_RABGAP"/>
    <property type="match status" value="1"/>
</dbReference>
<dbReference type="Gene3D" id="1.10.8.270">
    <property type="entry name" value="putative rabgap domain of human tbc1 domain family member 14 like domains"/>
    <property type="match status" value="1"/>
</dbReference>
<dbReference type="AlphaFoldDB" id="A0A183D8S7"/>
<protein>
    <submittedName>
        <fullName evidence="4">Rab-GAP TBC domain-containing protein</fullName>
    </submittedName>
</protein>
<reference evidence="4" key="1">
    <citation type="submission" date="2016-06" db="UniProtKB">
        <authorList>
            <consortium name="WormBaseParasite"/>
        </authorList>
    </citation>
    <scope>IDENTIFICATION</scope>
</reference>
<dbReference type="Pfam" id="PF00566">
    <property type="entry name" value="RabGAP-TBC"/>
    <property type="match status" value="1"/>
</dbReference>
<keyword evidence="3" id="KW-1185">Reference proteome</keyword>